<dbReference type="NCBIfam" id="TIGR02099">
    <property type="entry name" value="YhdP family protein"/>
    <property type="match status" value="1"/>
</dbReference>
<feature type="domain" description="YhdP central" evidence="1">
    <location>
        <begin position="2"/>
        <end position="1263"/>
    </location>
</feature>
<evidence type="ECO:0000313" key="2">
    <source>
        <dbReference type="EMBL" id="KXF80039.1"/>
    </source>
</evidence>
<proteinExistence type="predicted"/>
<dbReference type="PANTHER" id="PTHR38690">
    <property type="entry name" value="PROTEASE-RELATED"/>
    <property type="match status" value="1"/>
</dbReference>
<dbReference type="PANTHER" id="PTHR38690:SF1">
    <property type="entry name" value="PROTEASE"/>
    <property type="match status" value="1"/>
</dbReference>
<gene>
    <name evidence="2" type="ORF">ATN88_13485</name>
</gene>
<keyword evidence="3" id="KW-1185">Reference proteome</keyword>
<dbReference type="EMBL" id="LNTY01000058">
    <property type="protein sequence ID" value="KXF80039.1"/>
    <property type="molecule type" value="Genomic_DNA"/>
</dbReference>
<dbReference type="InterPro" id="IPR011836">
    <property type="entry name" value="YhdP"/>
</dbReference>
<dbReference type="InterPro" id="IPR025263">
    <property type="entry name" value="YhdP_central"/>
</dbReference>
<sequence>MMKFARRVATIIKWTLVSLLVLAAVVTGAMRLFLPNLDTAKAPMQKWASDVSGFSVDFGSFKGHWRYLVPSLTLHDLSLSTESSHHTVLTTDSIEIQIDLWDSLRKWEPTFSNVAIDGLRLDLTQLPARNDKEETGLKKQLEQLFLVGLGHFSVHDAKLVVMSPAQERKTIAIQSLLWDNQSGKHHVQGVVSVEGTSLNQVDIRGVFTENRGLTSLDGEFYLNAEDVSLQEWVSNYINPEFKLFSATVGGEAWLTVEQGLPKKALLNLSDSAMAWEPKSTAIESQGSTRTLSVERGQVFLSCDSEQQWHLATNAFAIKTGERLWPEPHVKLNVEGEDWKLNLDQLDINLLAPLTEVVELPKGVENALQMLAPSGKVTDIRVAKQAGKDIAYSANINNLAFNHWSYLPEVHKLNVDVQGVGTSGKAVLSMKDDILPYGNFFQAPLNIEHGDVELYWDYNDTRTVIWSDRVNVAAPHINVNGEFRLDLPHEGEPWLAFYAEANANNAGETWRYLPTLALGFELTDYLSSAIRGGQAEHAKLVWFGDFDTFPYLKHEGVFQAYVPLKNGQFSFDTQWPTLTDLRLDLLFQNDSLFLDASNVSLMKARGYNLKGEIPSFSEDYSKLLIKADVEATGDELHEYMLATPLVDSVGAALTHVQVGGEVHGSIDLNIPLNGDDVDVKGSARLKDNVVSIVSPEMTLNKVNGAIEFNNDIVWSKGFDAMLLEQPINVGFKGETEADNYLVDIDIQGDWQADKLKQALDIPDLDLVEGQSKWDLDVGIALKDIGFTYDVKLDADLANMHIDLPAPLNKAVLQNSKGTLRASGDAERLIGQVSLPNVKYQADVDIRGTLPEVLRSRLVVGEGELSLQPLLGNAVSIDVPTLDIASWSKVVERVKQADSKNDKPFPVILHHPSRINVKAKKLLAGEMTFNNFAMAARDKSNGFHILVGSEELAGDAWWDGKKLLTVSIEHLFLNVDLDKKDEDDKETTRETSFATNADKEIMANIPSTDLVINELWVQGYRLGRVEAQVLKSGNTLTLSKMSIGSGETRLTANGRWAITDKNVNESRIKFDIKGNNSSDLMGRFAVSGGIQDASFMTKANLKFNGTPWSINLATLNGNAETKLENGYVSGVGGAGRLLGLFSLDSILRKMQLDFTGVFEDGLAFDEISGSAAITNGVVVTDNIQMNALAGDMFIKGIANLVENQVNADVRFVPDLTSGIPVFTAFAVTPQTALYVLAVTTVISPVVDAFTQVRYQVTGSIDDPVVRELSRITGEVTLPEQATERLRTEQQGSEK</sequence>
<dbReference type="Proteomes" id="UP000070529">
    <property type="component" value="Unassembled WGS sequence"/>
</dbReference>
<organism evidence="2 3">
    <name type="scientific">Enterovibrio coralii</name>
    <dbReference type="NCBI Taxonomy" id="294935"/>
    <lineage>
        <taxon>Bacteria</taxon>
        <taxon>Pseudomonadati</taxon>
        <taxon>Pseudomonadota</taxon>
        <taxon>Gammaproteobacteria</taxon>
        <taxon>Vibrionales</taxon>
        <taxon>Vibrionaceae</taxon>
        <taxon>Enterovibrio</taxon>
    </lineage>
</organism>
<evidence type="ECO:0000313" key="3">
    <source>
        <dbReference type="Proteomes" id="UP000070529"/>
    </source>
</evidence>
<dbReference type="Pfam" id="PF13116">
    <property type="entry name" value="YhdP"/>
    <property type="match status" value="1"/>
</dbReference>
<dbReference type="OrthoDB" id="9762238at2"/>
<dbReference type="RefSeq" id="WP_067419681.1">
    <property type="nucleotide sequence ID" value="NZ_LNTY01000058.1"/>
</dbReference>
<protein>
    <recommendedName>
        <fullName evidence="1">YhdP central domain-containing protein</fullName>
    </recommendedName>
</protein>
<reference evidence="2 3" key="1">
    <citation type="submission" date="2015-11" db="EMBL/GenBank/DDBJ databases">
        <title>Genomic Taxonomy of the Vibrionaceae.</title>
        <authorList>
            <person name="Gomez-Gil B."/>
            <person name="Enciso-Ibarra J."/>
        </authorList>
    </citation>
    <scope>NUCLEOTIDE SEQUENCE [LARGE SCALE GENOMIC DNA]</scope>
    <source>
        <strain evidence="2 3">CAIM 912</strain>
    </source>
</reference>
<accession>A0A135I3L6</accession>
<name>A0A135I3L6_9GAMM</name>
<dbReference type="STRING" id="294935.ATN88_13485"/>
<evidence type="ECO:0000259" key="1">
    <source>
        <dbReference type="Pfam" id="PF13116"/>
    </source>
</evidence>
<comment type="caution">
    <text evidence="2">The sequence shown here is derived from an EMBL/GenBank/DDBJ whole genome shotgun (WGS) entry which is preliminary data.</text>
</comment>